<dbReference type="AlphaFoldDB" id="A0AAN6NF57"/>
<feature type="non-terminal residue" evidence="1">
    <location>
        <position position="1"/>
    </location>
</feature>
<proteinExistence type="predicted"/>
<organism evidence="1 2">
    <name type="scientific">Diplogelasinospora grovesii</name>
    <dbReference type="NCBI Taxonomy" id="303347"/>
    <lineage>
        <taxon>Eukaryota</taxon>
        <taxon>Fungi</taxon>
        <taxon>Dikarya</taxon>
        <taxon>Ascomycota</taxon>
        <taxon>Pezizomycotina</taxon>
        <taxon>Sordariomycetes</taxon>
        <taxon>Sordariomycetidae</taxon>
        <taxon>Sordariales</taxon>
        <taxon>Diplogelasinosporaceae</taxon>
        <taxon>Diplogelasinospora</taxon>
    </lineage>
</organism>
<protein>
    <submittedName>
        <fullName evidence="1">Uncharacterized protein</fullName>
    </submittedName>
</protein>
<evidence type="ECO:0000313" key="2">
    <source>
        <dbReference type="Proteomes" id="UP001303473"/>
    </source>
</evidence>
<dbReference type="Proteomes" id="UP001303473">
    <property type="component" value="Unassembled WGS sequence"/>
</dbReference>
<keyword evidence="2" id="KW-1185">Reference proteome</keyword>
<gene>
    <name evidence="1" type="ORF">QBC46DRAFT_253093</name>
</gene>
<accession>A0AAN6NF57</accession>
<sequence>KVYDLINKEFYTLIISVNITSKRIPAYLIFKTDLIKDYIYINLNNSTRFI</sequence>
<reference evidence="2" key="1">
    <citation type="journal article" date="2023" name="Mol. Phylogenet. Evol.">
        <title>Genome-scale phylogeny and comparative genomics of the fungal order Sordariales.</title>
        <authorList>
            <person name="Hensen N."/>
            <person name="Bonometti L."/>
            <person name="Westerberg I."/>
            <person name="Brannstrom I.O."/>
            <person name="Guillou S."/>
            <person name="Cros-Aarteil S."/>
            <person name="Calhoun S."/>
            <person name="Haridas S."/>
            <person name="Kuo A."/>
            <person name="Mondo S."/>
            <person name="Pangilinan J."/>
            <person name="Riley R."/>
            <person name="LaButti K."/>
            <person name="Andreopoulos B."/>
            <person name="Lipzen A."/>
            <person name="Chen C."/>
            <person name="Yan M."/>
            <person name="Daum C."/>
            <person name="Ng V."/>
            <person name="Clum A."/>
            <person name="Steindorff A."/>
            <person name="Ohm R.A."/>
            <person name="Martin F."/>
            <person name="Silar P."/>
            <person name="Natvig D.O."/>
            <person name="Lalanne C."/>
            <person name="Gautier V."/>
            <person name="Ament-Velasquez S.L."/>
            <person name="Kruys A."/>
            <person name="Hutchinson M.I."/>
            <person name="Powell A.J."/>
            <person name="Barry K."/>
            <person name="Miller A.N."/>
            <person name="Grigoriev I.V."/>
            <person name="Debuchy R."/>
            <person name="Gladieux P."/>
            <person name="Hiltunen Thoren M."/>
            <person name="Johannesson H."/>
        </authorList>
    </citation>
    <scope>NUCLEOTIDE SEQUENCE [LARGE SCALE GENOMIC DNA]</scope>
    <source>
        <strain evidence="2">CBS 340.73</strain>
    </source>
</reference>
<dbReference type="EMBL" id="MU853762">
    <property type="protein sequence ID" value="KAK3943991.1"/>
    <property type="molecule type" value="Genomic_DNA"/>
</dbReference>
<evidence type="ECO:0000313" key="1">
    <source>
        <dbReference type="EMBL" id="KAK3943991.1"/>
    </source>
</evidence>
<comment type="caution">
    <text evidence="1">The sequence shown here is derived from an EMBL/GenBank/DDBJ whole genome shotgun (WGS) entry which is preliminary data.</text>
</comment>
<name>A0AAN6NF57_9PEZI</name>